<keyword evidence="9" id="KW-0963">Cytoplasm</keyword>
<proteinExistence type="inferred from homology"/>
<gene>
    <name evidence="9 11" type="primary">gmk</name>
    <name evidence="11" type="ORF">ACFOOR_14595</name>
</gene>
<evidence type="ECO:0000256" key="5">
    <source>
        <dbReference type="ARBA" id="ARBA00022741"/>
    </source>
</evidence>
<dbReference type="CDD" id="cd00071">
    <property type="entry name" value="GMPK"/>
    <property type="match status" value="1"/>
</dbReference>
<evidence type="ECO:0000256" key="6">
    <source>
        <dbReference type="ARBA" id="ARBA00022777"/>
    </source>
</evidence>
<comment type="caution">
    <text evidence="11">The sequence shown here is derived from an EMBL/GenBank/DDBJ whole genome shotgun (WGS) entry which is preliminary data.</text>
</comment>
<evidence type="ECO:0000256" key="2">
    <source>
        <dbReference type="ARBA" id="ARBA00012961"/>
    </source>
</evidence>
<reference evidence="12" key="1">
    <citation type="journal article" date="2019" name="Int. J. Syst. Evol. Microbiol.">
        <title>The Global Catalogue of Microorganisms (GCM) 10K type strain sequencing project: providing services to taxonomists for standard genome sequencing and annotation.</title>
        <authorList>
            <consortium name="The Broad Institute Genomics Platform"/>
            <consortium name="The Broad Institute Genome Sequencing Center for Infectious Disease"/>
            <person name="Wu L."/>
            <person name="Ma J."/>
        </authorList>
    </citation>
    <scope>NUCLEOTIDE SEQUENCE [LARGE SCALE GENOMIC DNA]</scope>
    <source>
        <strain evidence="12">KCTC 52487</strain>
    </source>
</reference>
<dbReference type="HAMAP" id="MF_00328">
    <property type="entry name" value="Guanylate_kinase"/>
    <property type="match status" value="1"/>
</dbReference>
<evidence type="ECO:0000256" key="9">
    <source>
        <dbReference type="HAMAP-Rule" id="MF_00328"/>
    </source>
</evidence>
<dbReference type="SUPFAM" id="SSF52540">
    <property type="entry name" value="P-loop containing nucleoside triphosphate hydrolases"/>
    <property type="match status" value="1"/>
</dbReference>
<dbReference type="RefSeq" id="WP_343163319.1">
    <property type="nucleotide sequence ID" value="NZ_JBHRSV010000028.1"/>
</dbReference>
<dbReference type="Pfam" id="PF00625">
    <property type="entry name" value="Guanylate_kin"/>
    <property type="match status" value="1"/>
</dbReference>
<keyword evidence="7 9" id="KW-0067">ATP-binding</keyword>
<evidence type="ECO:0000256" key="4">
    <source>
        <dbReference type="ARBA" id="ARBA00022679"/>
    </source>
</evidence>
<dbReference type="InterPro" id="IPR008144">
    <property type="entry name" value="Guanylate_kin-like_dom"/>
</dbReference>
<dbReference type="SMART" id="SM00072">
    <property type="entry name" value="GuKc"/>
    <property type="match status" value="1"/>
</dbReference>
<evidence type="ECO:0000259" key="10">
    <source>
        <dbReference type="PROSITE" id="PS50052"/>
    </source>
</evidence>
<dbReference type="GO" id="GO:0004385">
    <property type="term" value="F:GMP kinase activity"/>
    <property type="evidence" value="ECO:0007669"/>
    <property type="project" value="UniProtKB-EC"/>
</dbReference>
<dbReference type="Proteomes" id="UP001595379">
    <property type="component" value="Unassembled WGS sequence"/>
</dbReference>
<accession>A0ABV7A127</accession>
<dbReference type="NCBIfam" id="TIGR03263">
    <property type="entry name" value="guanyl_kin"/>
    <property type="match status" value="1"/>
</dbReference>
<evidence type="ECO:0000256" key="1">
    <source>
        <dbReference type="ARBA" id="ARBA00005790"/>
    </source>
</evidence>
<evidence type="ECO:0000256" key="3">
    <source>
        <dbReference type="ARBA" id="ARBA00016296"/>
    </source>
</evidence>
<evidence type="ECO:0000256" key="7">
    <source>
        <dbReference type="ARBA" id="ARBA00022840"/>
    </source>
</evidence>
<dbReference type="InterPro" id="IPR017665">
    <property type="entry name" value="Guanylate_kinase"/>
</dbReference>
<comment type="catalytic activity">
    <reaction evidence="9">
        <text>GMP + ATP = GDP + ADP</text>
        <dbReference type="Rhea" id="RHEA:20780"/>
        <dbReference type="ChEBI" id="CHEBI:30616"/>
        <dbReference type="ChEBI" id="CHEBI:58115"/>
        <dbReference type="ChEBI" id="CHEBI:58189"/>
        <dbReference type="ChEBI" id="CHEBI:456216"/>
        <dbReference type="EC" id="2.7.4.8"/>
    </reaction>
</comment>
<comment type="similarity">
    <text evidence="1 9">Belongs to the guanylate kinase family.</text>
</comment>
<evidence type="ECO:0000256" key="8">
    <source>
        <dbReference type="ARBA" id="ARBA00030128"/>
    </source>
</evidence>
<dbReference type="Gene3D" id="3.30.63.10">
    <property type="entry name" value="Guanylate Kinase phosphate binding domain"/>
    <property type="match status" value="1"/>
</dbReference>
<dbReference type="PROSITE" id="PS50052">
    <property type="entry name" value="GUANYLATE_KINASE_2"/>
    <property type="match status" value="1"/>
</dbReference>
<comment type="function">
    <text evidence="9">Essential for recycling GMP and indirectly, cGMP.</text>
</comment>
<dbReference type="PANTHER" id="PTHR23117">
    <property type="entry name" value="GUANYLATE KINASE-RELATED"/>
    <property type="match status" value="1"/>
</dbReference>
<keyword evidence="5 9" id="KW-0547">Nucleotide-binding</keyword>
<keyword evidence="4 9" id="KW-0808">Transferase</keyword>
<dbReference type="EC" id="2.7.4.8" evidence="2 9"/>
<dbReference type="EMBL" id="JBHRSV010000028">
    <property type="protein sequence ID" value="MFC2927334.1"/>
    <property type="molecule type" value="Genomic_DNA"/>
</dbReference>
<dbReference type="PANTHER" id="PTHR23117:SF13">
    <property type="entry name" value="GUANYLATE KINASE"/>
    <property type="match status" value="1"/>
</dbReference>
<sequence>MSSDPYHSPRYPGGRRGMMFVLSSPSGAGKTTLSKRLMDKNPDILISVSWTTRAPRPGEENGRDYLFVSQEAFEKNIAANGFYEYAKVFDHYYGTPRAPVEEALAEGRDVIFDIDWQGARLLAEAAPNDAVRVFILPPSLRLLEDRLKKRGQDPEDVISRRMDRAEAEISHWNEYDYVIVNEDFARALEEIDLILHAERLRRTRRPWLEGFVTELFRERK</sequence>
<dbReference type="InterPro" id="IPR027417">
    <property type="entry name" value="P-loop_NTPase"/>
</dbReference>
<feature type="binding site" evidence="9">
    <location>
        <begin position="24"/>
        <end position="31"/>
    </location>
    <ligand>
        <name>ATP</name>
        <dbReference type="ChEBI" id="CHEBI:30616"/>
    </ligand>
</feature>
<protein>
    <recommendedName>
        <fullName evidence="3 9">Guanylate kinase</fullName>
        <ecNumber evidence="2 9">2.7.4.8</ecNumber>
    </recommendedName>
    <alternativeName>
        <fullName evidence="8 9">GMP kinase</fullName>
    </alternativeName>
</protein>
<evidence type="ECO:0000313" key="11">
    <source>
        <dbReference type="EMBL" id="MFC2927334.1"/>
    </source>
</evidence>
<keyword evidence="12" id="KW-1185">Reference proteome</keyword>
<feature type="domain" description="Guanylate kinase-like" evidence="10">
    <location>
        <begin position="17"/>
        <end position="196"/>
    </location>
</feature>
<dbReference type="InterPro" id="IPR020590">
    <property type="entry name" value="Guanylate_kinase_CS"/>
</dbReference>
<name>A0ABV7A127_9PROT</name>
<dbReference type="PROSITE" id="PS00856">
    <property type="entry name" value="GUANYLATE_KINASE_1"/>
    <property type="match status" value="1"/>
</dbReference>
<evidence type="ECO:0000313" key="12">
    <source>
        <dbReference type="Proteomes" id="UP001595379"/>
    </source>
</evidence>
<keyword evidence="6 9" id="KW-0418">Kinase</keyword>
<organism evidence="11 12">
    <name type="scientific">Hyphobacterium vulgare</name>
    <dbReference type="NCBI Taxonomy" id="1736751"/>
    <lineage>
        <taxon>Bacteria</taxon>
        <taxon>Pseudomonadati</taxon>
        <taxon>Pseudomonadota</taxon>
        <taxon>Alphaproteobacteria</taxon>
        <taxon>Maricaulales</taxon>
        <taxon>Maricaulaceae</taxon>
        <taxon>Hyphobacterium</taxon>
    </lineage>
</organism>
<comment type="subcellular location">
    <subcellularLocation>
        <location evidence="9">Cytoplasm</location>
    </subcellularLocation>
</comment>
<dbReference type="InterPro" id="IPR008145">
    <property type="entry name" value="GK/Ca_channel_bsu"/>
</dbReference>
<dbReference type="Gene3D" id="3.40.50.300">
    <property type="entry name" value="P-loop containing nucleotide triphosphate hydrolases"/>
    <property type="match status" value="1"/>
</dbReference>